<evidence type="ECO:0000313" key="3">
    <source>
        <dbReference type="Proteomes" id="UP001371218"/>
    </source>
</evidence>
<dbReference type="EMBL" id="JBBUTG010000014">
    <property type="protein sequence ID" value="MEK8033130.1"/>
    <property type="molecule type" value="Genomic_DNA"/>
</dbReference>
<feature type="domain" description="AB hydrolase-1" evidence="1">
    <location>
        <begin position="81"/>
        <end position="212"/>
    </location>
</feature>
<keyword evidence="2" id="KW-0378">Hydrolase</keyword>
<dbReference type="InterPro" id="IPR029058">
    <property type="entry name" value="AB_hydrolase_fold"/>
</dbReference>
<keyword evidence="3" id="KW-1185">Reference proteome</keyword>
<evidence type="ECO:0000259" key="1">
    <source>
        <dbReference type="Pfam" id="PF12697"/>
    </source>
</evidence>
<name>A0ABU9BT33_9BURK</name>
<proteinExistence type="predicted"/>
<dbReference type="Gene3D" id="3.40.50.1820">
    <property type="entry name" value="alpha/beta hydrolase"/>
    <property type="match status" value="1"/>
</dbReference>
<protein>
    <submittedName>
        <fullName evidence="2">Alpha/beta fold hydrolase</fullName>
    </submittedName>
</protein>
<accession>A0ABU9BT33</accession>
<dbReference type="Pfam" id="PF12697">
    <property type="entry name" value="Abhydrolase_6"/>
    <property type="match status" value="1"/>
</dbReference>
<organism evidence="2 3">
    <name type="scientific">Ideonella lacteola</name>
    <dbReference type="NCBI Taxonomy" id="2984193"/>
    <lineage>
        <taxon>Bacteria</taxon>
        <taxon>Pseudomonadati</taxon>
        <taxon>Pseudomonadota</taxon>
        <taxon>Betaproteobacteria</taxon>
        <taxon>Burkholderiales</taxon>
        <taxon>Sphaerotilaceae</taxon>
        <taxon>Ideonella</taxon>
    </lineage>
</organism>
<dbReference type="Proteomes" id="UP001371218">
    <property type="component" value="Unassembled WGS sequence"/>
</dbReference>
<dbReference type="SUPFAM" id="SSF53474">
    <property type="entry name" value="alpha/beta-Hydrolases"/>
    <property type="match status" value="1"/>
</dbReference>
<evidence type="ECO:0000313" key="2">
    <source>
        <dbReference type="EMBL" id="MEK8033130.1"/>
    </source>
</evidence>
<dbReference type="RefSeq" id="WP_341427549.1">
    <property type="nucleotide sequence ID" value="NZ_JBBUTG010000014.1"/>
</dbReference>
<gene>
    <name evidence="2" type="ORF">AACH06_20080</name>
</gene>
<comment type="caution">
    <text evidence="2">The sequence shown here is derived from an EMBL/GenBank/DDBJ whole genome shotgun (WGS) entry which is preliminary data.</text>
</comment>
<dbReference type="InterPro" id="IPR000073">
    <property type="entry name" value="AB_hydrolase_1"/>
</dbReference>
<reference evidence="2 3" key="1">
    <citation type="submission" date="2024-04" db="EMBL/GenBank/DDBJ databases">
        <title>Novel species of the genus Ideonella isolated from streams.</title>
        <authorList>
            <person name="Lu H."/>
        </authorList>
    </citation>
    <scope>NUCLEOTIDE SEQUENCE [LARGE SCALE GENOMIC DNA]</scope>
    <source>
        <strain evidence="2 3">DXS29W</strain>
    </source>
</reference>
<dbReference type="GO" id="GO:0016787">
    <property type="term" value="F:hydrolase activity"/>
    <property type="evidence" value="ECO:0007669"/>
    <property type="project" value="UniProtKB-KW"/>
</dbReference>
<sequence length="245" mass="26581">MNLSSSPTAVSAEATGSPPSWLLLGAEPMRAAYELASAQFMKKADLPAGDGHPVMLFPGLATDARMLSPLKNLCSDLGYGALDWGRGFNTGPEGDIERWLDRLADDVAQHADEHDERISLVGWSLGGIYAREVAKKLGPQRVRRVITIGTPFSGSAKQTRAGWVYRLLNGTEPVLGPTWARRLALPPPVPTTSIYSRSDGVVSWQACIQRGRHPHVENVEISGSHCGMGWNTEVFAIVADRLARR</sequence>